<protein>
    <submittedName>
        <fullName evidence="1">Uncharacterized protein</fullName>
    </submittedName>
</protein>
<comment type="caution">
    <text evidence="1">The sequence shown here is derived from an EMBL/GenBank/DDBJ whole genome shotgun (WGS) entry which is preliminary data.</text>
</comment>
<sequence>MDAHASKIFVNHLRANGPCVGTVLTIASDVIAYLAGQADGDFVMIDMEHAPLTMDVVTRMVHAYAASSSGNRFPLVRIPSHGVEWVKWALDSGAAGVIVPMVGNAAEMEAIIDRAVYPPGGRRSFGPLYAPFAHPEGAASGVGGYFERAKRGEIALLPMIESKDGLQNAEEILSLEHVSGVFIGPADLRLSIGLPPAIDGEEPQFLDALRRITNAAKKHGKFVGCMGMGEQAAMKRAAEGMDFLLSTFDNGAMVTGFATELAAARKGVQAAASKL</sequence>
<proteinExistence type="predicted"/>
<evidence type="ECO:0000313" key="1">
    <source>
        <dbReference type="EMBL" id="KAK3713539.1"/>
    </source>
</evidence>
<gene>
    <name evidence="1" type="ORF">LTR37_008497</name>
</gene>
<accession>A0ACC3NB19</accession>
<dbReference type="EMBL" id="JAUTXU010000062">
    <property type="protein sequence ID" value="KAK3713539.1"/>
    <property type="molecule type" value="Genomic_DNA"/>
</dbReference>
<organism evidence="1 2">
    <name type="scientific">Vermiconidia calcicola</name>
    <dbReference type="NCBI Taxonomy" id="1690605"/>
    <lineage>
        <taxon>Eukaryota</taxon>
        <taxon>Fungi</taxon>
        <taxon>Dikarya</taxon>
        <taxon>Ascomycota</taxon>
        <taxon>Pezizomycotina</taxon>
        <taxon>Dothideomycetes</taxon>
        <taxon>Dothideomycetidae</taxon>
        <taxon>Mycosphaerellales</taxon>
        <taxon>Extremaceae</taxon>
        <taxon>Vermiconidia</taxon>
    </lineage>
</organism>
<evidence type="ECO:0000313" key="2">
    <source>
        <dbReference type="Proteomes" id="UP001281147"/>
    </source>
</evidence>
<dbReference type="Proteomes" id="UP001281147">
    <property type="component" value="Unassembled WGS sequence"/>
</dbReference>
<keyword evidence="2" id="KW-1185">Reference proteome</keyword>
<name>A0ACC3NB19_9PEZI</name>
<reference evidence="1" key="1">
    <citation type="submission" date="2023-07" db="EMBL/GenBank/DDBJ databases">
        <title>Black Yeasts Isolated from many extreme environments.</title>
        <authorList>
            <person name="Coleine C."/>
            <person name="Stajich J.E."/>
            <person name="Selbmann L."/>
        </authorList>
    </citation>
    <scope>NUCLEOTIDE SEQUENCE</scope>
    <source>
        <strain evidence="1">CCFEE 5714</strain>
    </source>
</reference>